<accession>A0A7W6B8E6</accession>
<dbReference type="AlphaFoldDB" id="A0A7W6B8E6"/>
<comment type="caution">
    <text evidence="1">The sequence shown here is derived from an EMBL/GenBank/DDBJ whole genome shotgun (WGS) entry which is preliminary data.</text>
</comment>
<reference evidence="1 2" key="1">
    <citation type="submission" date="2020-08" db="EMBL/GenBank/DDBJ databases">
        <title>Genomic Encyclopedia of Type Strains, Phase IV (KMG-IV): sequencing the most valuable type-strain genomes for metagenomic binning, comparative biology and taxonomic classification.</title>
        <authorList>
            <person name="Goeker M."/>
        </authorList>
    </citation>
    <scope>NUCLEOTIDE SEQUENCE [LARGE SCALE GENOMIC DNA]</scope>
    <source>
        <strain evidence="1 2">DSM 19331</strain>
    </source>
</reference>
<gene>
    <name evidence="1" type="ORF">GGQ65_002824</name>
</gene>
<dbReference type="EMBL" id="JACIDG010000006">
    <property type="protein sequence ID" value="MBB3915534.1"/>
    <property type="molecule type" value="Genomic_DNA"/>
</dbReference>
<proteinExistence type="predicted"/>
<sequence length="53" mass="5800">MLTELSHFAKCFGVCAILAEAGVRAAPFRMLPKDKYDAWSEVVVNFKADGPTP</sequence>
<name>A0A7W6B8E6_9HYPH</name>
<dbReference type="Proteomes" id="UP000545490">
    <property type="component" value="Unassembled WGS sequence"/>
</dbReference>
<organism evidence="1 2">
    <name type="scientific">Rhizobium fabae</name>
    <dbReference type="NCBI Taxonomy" id="573179"/>
    <lineage>
        <taxon>Bacteria</taxon>
        <taxon>Pseudomonadati</taxon>
        <taxon>Pseudomonadota</taxon>
        <taxon>Alphaproteobacteria</taxon>
        <taxon>Hyphomicrobiales</taxon>
        <taxon>Rhizobiaceae</taxon>
        <taxon>Rhizobium/Agrobacterium group</taxon>
        <taxon>Rhizobium</taxon>
    </lineage>
</organism>
<evidence type="ECO:0000313" key="1">
    <source>
        <dbReference type="EMBL" id="MBB3915534.1"/>
    </source>
</evidence>
<protein>
    <submittedName>
        <fullName evidence="1">Uncharacterized protein</fullName>
    </submittedName>
</protein>
<evidence type="ECO:0000313" key="2">
    <source>
        <dbReference type="Proteomes" id="UP000545490"/>
    </source>
</evidence>